<comment type="caution">
    <text evidence="3">The sequence shown here is derived from an EMBL/GenBank/DDBJ whole genome shotgun (WGS) entry which is preliminary data.</text>
</comment>
<reference evidence="3 4" key="1">
    <citation type="submission" date="2017-07" db="EMBL/GenBank/DDBJ databases">
        <title>A draft genome sequence of Komagataeibacter xylinus LMG 1515.</title>
        <authorList>
            <person name="Skraban J."/>
            <person name="Cleenwerck I."/>
            <person name="Vandamme P."/>
            <person name="Trcek J."/>
        </authorList>
    </citation>
    <scope>NUCLEOTIDE SEQUENCE [LARGE SCALE GENOMIC DNA]</scope>
    <source>
        <strain evidence="3 4">LMG 1515</strain>
    </source>
</reference>
<organism evidence="3 4">
    <name type="scientific">Komagataeibacter xylinus</name>
    <name type="common">Gluconacetobacter xylinus</name>
    <dbReference type="NCBI Taxonomy" id="28448"/>
    <lineage>
        <taxon>Bacteria</taxon>
        <taxon>Pseudomonadati</taxon>
        <taxon>Pseudomonadota</taxon>
        <taxon>Alphaproteobacteria</taxon>
        <taxon>Acetobacterales</taxon>
        <taxon>Acetobacteraceae</taxon>
        <taxon>Komagataeibacter</taxon>
    </lineage>
</organism>
<evidence type="ECO:0000256" key="1">
    <source>
        <dbReference type="SAM" id="MobiDB-lite"/>
    </source>
</evidence>
<name>A0A318PH92_KOMXY</name>
<dbReference type="AlphaFoldDB" id="A0A318PH92"/>
<proteinExistence type="predicted"/>
<keyword evidence="4" id="KW-1185">Reference proteome</keyword>
<accession>A0A318PH92</accession>
<dbReference type="RefSeq" id="WP_061272417.1">
    <property type="nucleotide sequence ID" value="NZ_CBCRXN010000022.1"/>
</dbReference>
<protein>
    <submittedName>
        <fullName evidence="3">Uncharacterized protein</fullName>
    </submittedName>
</protein>
<feature type="region of interest" description="Disordered" evidence="1">
    <location>
        <begin position="1"/>
        <end position="24"/>
    </location>
</feature>
<feature type="transmembrane region" description="Helical" evidence="2">
    <location>
        <begin position="34"/>
        <end position="56"/>
    </location>
</feature>
<keyword evidence="2" id="KW-0472">Membrane</keyword>
<dbReference type="Proteomes" id="UP000248257">
    <property type="component" value="Unassembled WGS sequence"/>
</dbReference>
<evidence type="ECO:0000256" key="2">
    <source>
        <dbReference type="SAM" id="Phobius"/>
    </source>
</evidence>
<dbReference type="EMBL" id="NKUC01000019">
    <property type="protein sequence ID" value="PYD56630.1"/>
    <property type="molecule type" value="Genomic_DNA"/>
</dbReference>
<gene>
    <name evidence="3" type="ORF">CFR75_09980</name>
</gene>
<keyword evidence="2" id="KW-1133">Transmembrane helix</keyword>
<keyword evidence="2" id="KW-0812">Transmembrane</keyword>
<sequence>MAERPDQGNPQQSQPFIMNRHELAPTPRERRLRLGLRVVTVLLLAAALIDLALQYIRHPA</sequence>
<evidence type="ECO:0000313" key="4">
    <source>
        <dbReference type="Proteomes" id="UP000248257"/>
    </source>
</evidence>
<evidence type="ECO:0000313" key="3">
    <source>
        <dbReference type="EMBL" id="PYD56630.1"/>
    </source>
</evidence>